<evidence type="ECO:0000313" key="3">
    <source>
        <dbReference type="Proteomes" id="UP001519287"/>
    </source>
</evidence>
<proteinExistence type="predicted"/>
<dbReference type="InterPro" id="IPR029058">
    <property type="entry name" value="AB_hydrolase_fold"/>
</dbReference>
<dbReference type="SUPFAM" id="SSF53474">
    <property type="entry name" value="alpha/beta-Hydrolases"/>
    <property type="match status" value="1"/>
</dbReference>
<organism evidence="2 3">
    <name type="scientific">Paenibacillus eucommiae</name>
    <dbReference type="NCBI Taxonomy" id="1355755"/>
    <lineage>
        <taxon>Bacteria</taxon>
        <taxon>Bacillati</taxon>
        <taxon>Bacillota</taxon>
        <taxon>Bacilli</taxon>
        <taxon>Bacillales</taxon>
        <taxon>Paenibacillaceae</taxon>
        <taxon>Paenibacillus</taxon>
    </lineage>
</organism>
<name>A0ABS4J6H6_9BACL</name>
<accession>A0ABS4J6H6</accession>
<dbReference type="InterPro" id="IPR000073">
    <property type="entry name" value="AB_hydrolase_1"/>
</dbReference>
<dbReference type="Pfam" id="PF00561">
    <property type="entry name" value="Abhydrolase_1"/>
    <property type="match status" value="1"/>
</dbReference>
<feature type="domain" description="AB hydrolase-1" evidence="1">
    <location>
        <begin position="11"/>
        <end position="155"/>
    </location>
</feature>
<evidence type="ECO:0000259" key="1">
    <source>
        <dbReference type="Pfam" id="PF00561"/>
    </source>
</evidence>
<comment type="caution">
    <text evidence="2">The sequence shown here is derived from an EMBL/GenBank/DDBJ whole genome shotgun (WGS) entry which is preliminary data.</text>
</comment>
<gene>
    <name evidence="2" type="ORF">J2Z66_007076</name>
</gene>
<dbReference type="EMBL" id="JAGGLB010000034">
    <property type="protein sequence ID" value="MBP1995434.1"/>
    <property type="molecule type" value="Genomic_DNA"/>
</dbReference>
<evidence type="ECO:0000313" key="2">
    <source>
        <dbReference type="EMBL" id="MBP1995434.1"/>
    </source>
</evidence>
<protein>
    <submittedName>
        <fullName evidence="2">Pimeloyl-ACP methyl ester carboxylesterase</fullName>
    </submittedName>
</protein>
<keyword evidence="3" id="KW-1185">Reference proteome</keyword>
<sequence>MKIWRQSRISLGFEKWSFAGHSTGGMLGLVYAAAHASSLDKLIVVGAAASNRYMDAKDSIYCRENPKNHRLLEIFTILNAPEASNELKSQAAREWTEMSLNHPDRWDDYFSKPSSGRVVQKRLDYYSRHLSSFDISSRLNLIRTPTLVMCGKYDTQCPDALDMLRGCSINKVSSKY</sequence>
<dbReference type="Proteomes" id="UP001519287">
    <property type="component" value="Unassembled WGS sequence"/>
</dbReference>
<dbReference type="Gene3D" id="3.40.50.1820">
    <property type="entry name" value="alpha/beta hydrolase"/>
    <property type="match status" value="1"/>
</dbReference>
<reference evidence="2 3" key="1">
    <citation type="submission" date="2021-03" db="EMBL/GenBank/DDBJ databases">
        <title>Genomic Encyclopedia of Type Strains, Phase IV (KMG-IV): sequencing the most valuable type-strain genomes for metagenomic binning, comparative biology and taxonomic classification.</title>
        <authorList>
            <person name="Goeker M."/>
        </authorList>
    </citation>
    <scope>NUCLEOTIDE SEQUENCE [LARGE SCALE GENOMIC DNA]</scope>
    <source>
        <strain evidence="2 3">DSM 26048</strain>
    </source>
</reference>
<dbReference type="Gene3D" id="6.10.140.700">
    <property type="match status" value="1"/>
</dbReference>